<evidence type="ECO:0000256" key="1">
    <source>
        <dbReference type="SAM" id="MobiDB-lite"/>
    </source>
</evidence>
<feature type="region of interest" description="Disordered" evidence="1">
    <location>
        <begin position="220"/>
        <end position="241"/>
    </location>
</feature>
<dbReference type="PATRIC" id="fig|45065.4.peg.79"/>
<gene>
    <name evidence="2" type="ORF">Lgee_0074</name>
</gene>
<protein>
    <submittedName>
        <fullName evidence="2">Uncharacterized protein</fullName>
    </submittedName>
</protein>
<dbReference type="EMBL" id="LNYC01000001">
    <property type="protein sequence ID" value="KTD04890.1"/>
    <property type="molecule type" value="Genomic_DNA"/>
</dbReference>
<proteinExistence type="predicted"/>
<comment type="caution">
    <text evidence="2">The sequence shown here is derived from an EMBL/GenBank/DDBJ whole genome shotgun (WGS) entry which is preliminary data.</text>
</comment>
<sequence length="241" mass="27260">MSLSKQESSKPGVPVVAGSSTSGRELEGYKFAEDSVINQMAYLFGGDDGEELAKNIREEAEKRFPLPLQIPERKRYIEEEVKKRAVSADENFRQGFMSVFEHMMANNPDPGKPWRGKLNQEMIAMMQGMGLNIDPDNVQTFYEPGPPRVYGIAWINRPTENLKNENSEINKLADTYKNSLDRESQNTSSKDWVALKADKPKISREDFNKEVENTISQLMKPAEASMSQSSHESVVPNRNPL</sequence>
<dbReference type="AlphaFoldDB" id="A0A0W0UAQ0"/>
<keyword evidence="3" id="KW-1185">Reference proteome</keyword>
<dbReference type="RefSeq" id="WP_058386999.1">
    <property type="nucleotide sequence ID" value="NZ_CAAAHN010000003.1"/>
</dbReference>
<dbReference type="Proteomes" id="UP000054785">
    <property type="component" value="Unassembled WGS sequence"/>
</dbReference>
<evidence type="ECO:0000313" key="3">
    <source>
        <dbReference type="Proteomes" id="UP000054785"/>
    </source>
</evidence>
<accession>A0A0W0UAQ0</accession>
<evidence type="ECO:0000313" key="2">
    <source>
        <dbReference type="EMBL" id="KTD04890.1"/>
    </source>
</evidence>
<dbReference type="OrthoDB" id="5638709at2"/>
<reference evidence="2 3" key="1">
    <citation type="submission" date="2015-11" db="EMBL/GenBank/DDBJ databases">
        <title>Genomic analysis of 38 Legionella species identifies large and diverse effector repertoires.</title>
        <authorList>
            <person name="Burstein D."/>
            <person name="Amaro F."/>
            <person name="Zusman T."/>
            <person name="Lifshitz Z."/>
            <person name="Cohen O."/>
            <person name="Gilbert J.A."/>
            <person name="Pupko T."/>
            <person name="Shuman H.A."/>
            <person name="Segal G."/>
        </authorList>
    </citation>
    <scope>NUCLEOTIDE SEQUENCE [LARGE SCALE GENOMIC DNA]</scope>
    <source>
        <strain evidence="2 3">ATCC 49504</strain>
    </source>
</reference>
<feature type="region of interest" description="Disordered" evidence="1">
    <location>
        <begin position="1"/>
        <end position="24"/>
    </location>
</feature>
<organism evidence="2 3">
    <name type="scientific">Legionella geestiana</name>
    <dbReference type="NCBI Taxonomy" id="45065"/>
    <lineage>
        <taxon>Bacteria</taxon>
        <taxon>Pseudomonadati</taxon>
        <taxon>Pseudomonadota</taxon>
        <taxon>Gammaproteobacteria</taxon>
        <taxon>Legionellales</taxon>
        <taxon>Legionellaceae</taxon>
        <taxon>Legionella</taxon>
    </lineage>
</organism>
<name>A0A0W0UAQ0_9GAMM</name>